<reference evidence="5" key="2">
    <citation type="submission" date="2019-09" db="UniProtKB">
        <authorList>
            <consortium name="WormBaseParasite"/>
        </authorList>
    </citation>
    <scope>IDENTIFICATION</scope>
</reference>
<evidence type="ECO:0000313" key="5">
    <source>
        <dbReference type="WBParaSite" id="HPBE_0001290801-mRNA-1"/>
    </source>
</evidence>
<evidence type="ECO:0000313" key="3">
    <source>
        <dbReference type="EMBL" id="VDO94098.1"/>
    </source>
</evidence>
<feature type="region of interest" description="Disordered" evidence="2">
    <location>
        <begin position="291"/>
        <end position="333"/>
    </location>
</feature>
<name>A0A183FWR3_HELPZ</name>
<evidence type="ECO:0000256" key="2">
    <source>
        <dbReference type="SAM" id="MobiDB-lite"/>
    </source>
</evidence>
<dbReference type="AlphaFoldDB" id="A0A183FWR3"/>
<reference evidence="3 4" key="1">
    <citation type="submission" date="2018-11" db="EMBL/GenBank/DDBJ databases">
        <authorList>
            <consortium name="Pathogen Informatics"/>
        </authorList>
    </citation>
    <scope>NUCLEOTIDE SEQUENCE [LARGE SCALE GENOMIC DNA]</scope>
</reference>
<protein>
    <submittedName>
        <fullName evidence="5">Reverse transcriptase domain-containing protein</fullName>
    </submittedName>
</protein>
<dbReference type="WBParaSite" id="HPBE_0001290801-mRNA-1">
    <property type="protein sequence ID" value="HPBE_0001290801-mRNA-1"/>
    <property type="gene ID" value="HPBE_0001290801"/>
</dbReference>
<evidence type="ECO:0000256" key="1">
    <source>
        <dbReference type="SAM" id="Coils"/>
    </source>
</evidence>
<organism evidence="4 5">
    <name type="scientific">Heligmosomoides polygyrus</name>
    <name type="common">Parasitic roundworm</name>
    <dbReference type="NCBI Taxonomy" id="6339"/>
    <lineage>
        <taxon>Eukaryota</taxon>
        <taxon>Metazoa</taxon>
        <taxon>Ecdysozoa</taxon>
        <taxon>Nematoda</taxon>
        <taxon>Chromadorea</taxon>
        <taxon>Rhabditida</taxon>
        <taxon>Rhabditina</taxon>
        <taxon>Rhabditomorpha</taxon>
        <taxon>Strongyloidea</taxon>
        <taxon>Heligmosomidae</taxon>
        <taxon>Heligmosomoides</taxon>
    </lineage>
</organism>
<evidence type="ECO:0000313" key="4">
    <source>
        <dbReference type="Proteomes" id="UP000050761"/>
    </source>
</evidence>
<feature type="coiled-coil region" evidence="1">
    <location>
        <begin position="73"/>
        <end position="100"/>
    </location>
</feature>
<keyword evidence="1" id="KW-0175">Coiled coil</keyword>
<accession>A0A3P8D122</accession>
<proteinExistence type="predicted"/>
<dbReference type="EMBL" id="UZAH01027687">
    <property type="protein sequence ID" value="VDO94098.1"/>
    <property type="molecule type" value="Genomic_DNA"/>
</dbReference>
<accession>A0A183FWR3</accession>
<gene>
    <name evidence="3" type="ORF">HPBE_LOCUS12909</name>
</gene>
<dbReference type="Proteomes" id="UP000050761">
    <property type="component" value="Unassembled WGS sequence"/>
</dbReference>
<sequence>MRLYAELGTMEAGPLAALALCLHAEGGLNLAGNSADERAVVSQWAAERRKPAVELSTMSGIGATKAQITVNHNHTLRKALEEAERQLAPARTEAESAQVSRQGVSVSSTSITTHNTFGVSLRDRWDGAHALAEGQASPEEEAIVLGDLQSHWDANACDQFIADAERLLARVNAAQDMVIPSAPSSASPRPNTELTEVNSSKAIRIVTNTYLRPEPMRNKLQRQLEAVPPAHRSPLSQHTTLCTLKSLWVQLKRLCEHPASTTHMRTIRAKLPNNTRDKLWRTTTQNAILTMQGRHDNTAHSPPSGRSVDTRRPPSTVPSGENLRQAEGEHHNAPPVFVVDANLTNALKYNPTTAGEKYSVIANYAGNAFGPYTEAKTARLHRVPSAGRSTTRRSASEHVAGPVQAHRDGAIHQDRDHVATGLHAEKNAITVDDPGSHQATQIGRLPLVRNAIGTERTLLAQKSNSRILSKVIQSLQSQSFIV</sequence>
<keyword evidence="4" id="KW-1185">Reference proteome</keyword>